<feature type="transmembrane region" description="Helical" evidence="2">
    <location>
        <begin position="60"/>
        <end position="79"/>
    </location>
</feature>
<feature type="region of interest" description="Disordered" evidence="1">
    <location>
        <begin position="261"/>
        <end position="284"/>
    </location>
</feature>
<protein>
    <submittedName>
        <fullName evidence="3">OPT family oligopeptide transporter</fullName>
    </submittedName>
</protein>
<evidence type="ECO:0000256" key="1">
    <source>
        <dbReference type="SAM" id="MobiDB-lite"/>
    </source>
</evidence>
<evidence type="ECO:0000313" key="3">
    <source>
        <dbReference type="EMBL" id="QUF04446.1"/>
    </source>
</evidence>
<feature type="transmembrane region" description="Helical" evidence="2">
    <location>
        <begin position="387"/>
        <end position="411"/>
    </location>
</feature>
<sequence>MSLDSSKDPATPTTGDAPEKHPRAFEPITFVIIALLSVLGAIIGLHMITTLGVSPNTSVIGALVAMVVGRFAFLGLARMRSVHRQNLAQSAISGSTFAAANSLLIPMAIPFVFGKPELVWPIFIGAGLGLAIDVWILYRGFGSSFLPAHAAWPPGVAAAETIKAGDSGGRQAKILAVSGVLGFGASFAGLPMSAAGVALIGNVWALGMFGVGLLAAQYAPVLFNVKLAALYVPHGVMIGAGLVALVQAALLLLGRRSKKSEAKDPRGEGAEEKKAAAAKADGSSAVLEDDPSMVDTVTIGKLRRAFSTGYLLYVGGAAVLAVLAGVYSELSVPALIGWVLFAAFAAIVHEIIVGLAAMHAGWFPAFAVTLIFLIVGLFLGFPQVPLMVLVAYCAATGPAFADMGYDLKAGWLLRRSHRPYSAFELEGRRQQLLASVIGFAVAVGAVALLWQSYFTNGDIPPVSKVYADTIKAGLGDPEVLRNLLIWAIPGAIIQLIGGPKRQIGVLLATGLLVATPNAGWLVLAALALRVIWVRKRGPEGENDAALVGAGLIAGDSINSVGRIFRG</sequence>
<dbReference type="AlphaFoldDB" id="A0AA45L6W4"/>
<evidence type="ECO:0000313" key="4">
    <source>
        <dbReference type="Proteomes" id="UP000677152"/>
    </source>
</evidence>
<proteinExistence type="predicted"/>
<feature type="transmembrane region" description="Helical" evidence="2">
    <location>
        <begin position="119"/>
        <end position="138"/>
    </location>
</feature>
<accession>A0AA45L6W4</accession>
<dbReference type="EMBL" id="CP073249">
    <property type="protein sequence ID" value="QUF04446.1"/>
    <property type="molecule type" value="Genomic_DNA"/>
</dbReference>
<feature type="transmembrane region" description="Helical" evidence="2">
    <location>
        <begin position="91"/>
        <end position="113"/>
    </location>
</feature>
<feature type="transmembrane region" description="Helical" evidence="2">
    <location>
        <begin position="505"/>
        <end position="532"/>
    </location>
</feature>
<keyword evidence="2" id="KW-0812">Transmembrane</keyword>
<feature type="transmembrane region" description="Helical" evidence="2">
    <location>
        <begin position="231"/>
        <end position="253"/>
    </location>
</feature>
<feature type="transmembrane region" description="Helical" evidence="2">
    <location>
        <begin position="28"/>
        <end position="48"/>
    </location>
</feature>
<feature type="compositionally biased region" description="Basic and acidic residues" evidence="1">
    <location>
        <begin position="261"/>
        <end position="275"/>
    </location>
</feature>
<dbReference type="Proteomes" id="UP000677152">
    <property type="component" value="Chromosome"/>
</dbReference>
<reference evidence="3" key="1">
    <citation type="submission" date="2021-04" db="EMBL/GenBank/DDBJ databases">
        <title>Genomic sequence of Actinosynnema pretiosum subsp. pretiosum ATCC 31280 (C-14919).</title>
        <authorList>
            <person name="Bai L."/>
            <person name="Wang X."/>
            <person name="Xiao Y."/>
        </authorList>
    </citation>
    <scope>NUCLEOTIDE SEQUENCE</scope>
    <source>
        <strain evidence="3">ATCC 31280</strain>
    </source>
</reference>
<name>A0AA45L6W4_9PSEU</name>
<feature type="transmembrane region" description="Helical" evidence="2">
    <location>
        <begin position="310"/>
        <end position="328"/>
    </location>
</feature>
<keyword evidence="2" id="KW-1133">Transmembrane helix</keyword>
<feature type="transmembrane region" description="Helical" evidence="2">
    <location>
        <begin position="432"/>
        <end position="453"/>
    </location>
</feature>
<feature type="region of interest" description="Disordered" evidence="1">
    <location>
        <begin position="1"/>
        <end position="21"/>
    </location>
</feature>
<gene>
    <name evidence="3" type="ORF">KCV87_34990</name>
</gene>
<evidence type="ECO:0000256" key="2">
    <source>
        <dbReference type="SAM" id="Phobius"/>
    </source>
</evidence>
<keyword evidence="2" id="KW-0472">Membrane</keyword>
<feature type="transmembrane region" description="Helical" evidence="2">
    <location>
        <begin position="334"/>
        <end position="355"/>
    </location>
</feature>
<feature type="transmembrane region" description="Helical" evidence="2">
    <location>
        <begin position="197"/>
        <end position="219"/>
    </location>
</feature>
<organism evidence="3 4">
    <name type="scientific">Actinosynnema pretiosum subsp. pretiosum</name>
    <dbReference type="NCBI Taxonomy" id="103721"/>
    <lineage>
        <taxon>Bacteria</taxon>
        <taxon>Bacillati</taxon>
        <taxon>Actinomycetota</taxon>
        <taxon>Actinomycetes</taxon>
        <taxon>Pseudonocardiales</taxon>
        <taxon>Pseudonocardiaceae</taxon>
        <taxon>Actinosynnema</taxon>
    </lineage>
</organism>
<feature type="transmembrane region" description="Helical" evidence="2">
    <location>
        <begin position="362"/>
        <end position="381"/>
    </location>
</feature>